<feature type="compositionally biased region" description="Low complexity" evidence="1">
    <location>
        <begin position="82"/>
        <end position="98"/>
    </location>
</feature>
<sequence>MQLSGRCVAIVSLGGVLWLSTSLRSLTSRAHSFVKSPSWSSSAGSALVTLSSSSTRLRASGRTPLIRPPDTSAVSAASVTVPLTSQSSSSSSSLASEDSTTELQLTKHSSISTIGVTTNEILEPTEPSVSIRLDFACVARTIDLTPL</sequence>
<proteinExistence type="predicted"/>
<protein>
    <submittedName>
        <fullName evidence="2">Uncharacterized protein</fullName>
    </submittedName>
</protein>
<name>A0A6A3VPH5_9STRA</name>
<comment type="caution">
    <text evidence="2">The sequence shown here is derived from an EMBL/GenBank/DDBJ whole genome shotgun (WGS) entry which is preliminary data.</text>
</comment>
<evidence type="ECO:0000256" key="1">
    <source>
        <dbReference type="SAM" id="MobiDB-lite"/>
    </source>
</evidence>
<evidence type="ECO:0000313" key="2">
    <source>
        <dbReference type="EMBL" id="KAE9169494.1"/>
    </source>
</evidence>
<dbReference type="Proteomes" id="UP000433483">
    <property type="component" value="Unassembled WGS sequence"/>
</dbReference>
<accession>A0A6A3VPH5</accession>
<feature type="region of interest" description="Disordered" evidence="1">
    <location>
        <begin position="82"/>
        <end position="101"/>
    </location>
</feature>
<organism evidence="2 3">
    <name type="scientific">Phytophthora fragariae</name>
    <dbReference type="NCBI Taxonomy" id="53985"/>
    <lineage>
        <taxon>Eukaryota</taxon>
        <taxon>Sar</taxon>
        <taxon>Stramenopiles</taxon>
        <taxon>Oomycota</taxon>
        <taxon>Peronosporomycetes</taxon>
        <taxon>Peronosporales</taxon>
        <taxon>Peronosporaceae</taxon>
        <taxon>Phytophthora</taxon>
    </lineage>
</organism>
<feature type="non-terminal residue" evidence="2">
    <location>
        <position position="147"/>
    </location>
</feature>
<reference evidence="2 3" key="1">
    <citation type="submission" date="2018-08" db="EMBL/GenBank/DDBJ databases">
        <title>Genomic investigation of the strawberry pathogen Phytophthora fragariae indicates pathogenicity is determined by transcriptional variation in three key races.</title>
        <authorList>
            <person name="Adams T.M."/>
            <person name="Armitage A.D."/>
            <person name="Sobczyk M.K."/>
            <person name="Bates H.J."/>
            <person name="Dunwell J.M."/>
            <person name="Nellist C.F."/>
            <person name="Harrison R.J."/>
        </authorList>
    </citation>
    <scope>NUCLEOTIDE SEQUENCE [LARGE SCALE GENOMIC DNA]</scope>
    <source>
        <strain evidence="2 3">NOV-27</strain>
    </source>
</reference>
<evidence type="ECO:0000313" key="3">
    <source>
        <dbReference type="Proteomes" id="UP000433483"/>
    </source>
</evidence>
<keyword evidence="3" id="KW-1185">Reference proteome</keyword>
<gene>
    <name evidence="2" type="ORF">PF005_g27947</name>
</gene>
<dbReference type="AlphaFoldDB" id="A0A6A3VPH5"/>
<dbReference type="EMBL" id="QXGB01003678">
    <property type="protein sequence ID" value="KAE9169494.1"/>
    <property type="molecule type" value="Genomic_DNA"/>
</dbReference>